<dbReference type="InterPro" id="IPR036465">
    <property type="entry name" value="vWFA_dom_sf"/>
</dbReference>
<evidence type="ECO:0000259" key="6">
    <source>
        <dbReference type="PROSITE" id="PS50234"/>
    </source>
</evidence>
<protein>
    <submittedName>
        <fullName evidence="7">Ca-activated chloride channel family protein</fullName>
    </submittedName>
</protein>
<dbReference type="Gene3D" id="3.40.50.410">
    <property type="entry name" value="von Willebrand factor, type A domain"/>
    <property type="match status" value="1"/>
</dbReference>
<dbReference type="Pfam" id="PF07584">
    <property type="entry name" value="BatA"/>
    <property type="match status" value="1"/>
</dbReference>
<dbReference type="SMART" id="SM00327">
    <property type="entry name" value="VWA"/>
    <property type="match status" value="1"/>
</dbReference>
<keyword evidence="8" id="KW-1185">Reference proteome</keyword>
<feature type="transmembrane region" description="Helical" evidence="5">
    <location>
        <begin position="6"/>
        <end position="26"/>
    </location>
</feature>
<dbReference type="Pfam" id="PF00092">
    <property type="entry name" value="VWA"/>
    <property type="match status" value="1"/>
</dbReference>
<name>A0A4R2EA30_9BACT</name>
<evidence type="ECO:0000256" key="5">
    <source>
        <dbReference type="SAM" id="Phobius"/>
    </source>
</evidence>
<reference evidence="7 8" key="1">
    <citation type="submission" date="2019-03" db="EMBL/GenBank/DDBJ databases">
        <title>Genomic Encyclopedia of Archaeal and Bacterial Type Strains, Phase II (KMG-II): from individual species to whole genera.</title>
        <authorList>
            <person name="Goeker M."/>
        </authorList>
    </citation>
    <scope>NUCLEOTIDE SEQUENCE [LARGE SCALE GENOMIC DNA]</scope>
    <source>
        <strain evidence="7 8">RL-C</strain>
    </source>
</reference>
<evidence type="ECO:0000256" key="2">
    <source>
        <dbReference type="ARBA" id="ARBA00022692"/>
    </source>
</evidence>
<evidence type="ECO:0000313" key="8">
    <source>
        <dbReference type="Proteomes" id="UP000294830"/>
    </source>
</evidence>
<comment type="caution">
    <text evidence="7">The sequence shown here is derived from an EMBL/GenBank/DDBJ whole genome shotgun (WGS) entry which is preliminary data.</text>
</comment>
<dbReference type="RefSeq" id="WP_131840386.1">
    <property type="nucleotide sequence ID" value="NZ_SLWB01000018.1"/>
</dbReference>
<evidence type="ECO:0000256" key="1">
    <source>
        <dbReference type="ARBA" id="ARBA00022475"/>
    </source>
</evidence>
<accession>A0A4R2EA30</accession>
<feature type="domain" description="VWFA" evidence="6">
    <location>
        <begin position="91"/>
        <end position="285"/>
    </location>
</feature>
<evidence type="ECO:0000256" key="3">
    <source>
        <dbReference type="ARBA" id="ARBA00022989"/>
    </source>
</evidence>
<dbReference type="SUPFAM" id="SSF53300">
    <property type="entry name" value="vWA-like"/>
    <property type="match status" value="1"/>
</dbReference>
<organism evidence="7 8">
    <name type="scientific">Acetobacteroides hydrogenigenes</name>
    <dbReference type="NCBI Taxonomy" id="979970"/>
    <lineage>
        <taxon>Bacteria</taxon>
        <taxon>Pseudomonadati</taxon>
        <taxon>Bacteroidota</taxon>
        <taxon>Bacteroidia</taxon>
        <taxon>Bacteroidales</taxon>
        <taxon>Rikenellaceae</taxon>
        <taxon>Acetobacteroides</taxon>
    </lineage>
</organism>
<dbReference type="PANTHER" id="PTHR22550:SF5">
    <property type="entry name" value="LEUCINE ZIPPER PROTEIN 4"/>
    <property type="match status" value="1"/>
</dbReference>
<dbReference type="OrthoDB" id="6206554at2"/>
<feature type="transmembrane region" description="Helical" evidence="5">
    <location>
        <begin position="55"/>
        <end position="74"/>
    </location>
</feature>
<keyword evidence="3 5" id="KW-1133">Transmembrane helix</keyword>
<evidence type="ECO:0000313" key="7">
    <source>
        <dbReference type="EMBL" id="TCN62724.1"/>
    </source>
</evidence>
<gene>
    <name evidence="7" type="ORF">CLV25_11850</name>
</gene>
<proteinExistence type="predicted"/>
<keyword evidence="4 5" id="KW-0472">Membrane</keyword>
<evidence type="ECO:0000256" key="4">
    <source>
        <dbReference type="ARBA" id="ARBA00023136"/>
    </source>
</evidence>
<dbReference type="PANTHER" id="PTHR22550">
    <property type="entry name" value="SPORE GERMINATION PROTEIN"/>
    <property type="match status" value="1"/>
</dbReference>
<dbReference type="EMBL" id="SLWB01000018">
    <property type="protein sequence ID" value="TCN62724.1"/>
    <property type="molecule type" value="Genomic_DNA"/>
</dbReference>
<keyword evidence="2 5" id="KW-0812">Transmembrane</keyword>
<keyword evidence="1" id="KW-1003">Cell membrane</keyword>
<dbReference type="InterPro" id="IPR050768">
    <property type="entry name" value="UPF0353/GerABKA_families"/>
</dbReference>
<dbReference type="PROSITE" id="PS50234">
    <property type="entry name" value="VWFA"/>
    <property type="match status" value="1"/>
</dbReference>
<dbReference type="AlphaFoldDB" id="A0A4R2EA30"/>
<sequence>MFRFAQPVYFYLLLVIPVLVVLYYYFVRTRRRNMEQYGQLPIISLLAPNVSYKRLNLKFILFCIAYAIVVLALARPQFGSRIKEVKNRGVEIVVALDVSNSMLADDFKPDRLSTAKLALSRLVDKLRDDRLGLVVFAGDAYTQLPITSDFDAARMFFNTINPNMVPQQGTSLGKAINLATKSFSSASKTSRVLIVISDGENHEDDPIAAAEEAKKNGVKIYTVGVGQPQGAPIPVSGGFLKDKDGNIVITRLDEKTLQQIATATGGKYIRATGSNFGLTDILSDVRKMDKMEMKSYVYEDYDDQFQVLLLMALFVLLLDSIIVQTKNIWLSKVDIFKSR</sequence>
<dbReference type="Proteomes" id="UP000294830">
    <property type="component" value="Unassembled WGS sequence"/>
</dbReference>
<dbReference type="InterPro" id="IPR002035">
    <property type="entry name" value="VWF_A"/>
</dbReference>
<dbReference type="InterPro" id="IPR024163">
    <property type="entry name" value="Aerotolerance_reg_N"/>
</dbReference>